<evidence type="ECO:0000313" key="3">
    <source>
        <dbReference type="EnsemblMetazoa" id="CapteP213819"/>
    </source>
</evidence>
<feature type="region of interest" description="Disordered" evidence="1">
    <location>
        <begin position="246"/>
        <end position="344"/>
    </location>
</feature>
<feature type="region of interest" description="Disordered" evidence="1">
    <location>
        <begin position="398"/>
        <end position="458"/>
    </location>
</feature>
<feature type="compositionally biased region" description="Low complexity" evidence="1">
    <location>
        <begin position="908"/>
        <end position="921"/>
    </location>
</feature>
<feature type="compositionally biased region" description="Basic residues" evidence="1">
    <location>
        <begin position="27"/>
        <end position="43"/>
    </location>
</feature>
<dbReference type="OMA" id="QTDPNDT"/>
<feature type="compositionally biased region" description="Polar residues" evidence="1">
    <location>
        <begin position="184"/>
        <end position="201"/>
    </location>
</feature>
<feature type="compositionally biased region" description="Basic residues" evidence="1">
    <location>
        <begin position="1385"/>
        <end position="1396"/>
    </location>
</feature>
<reference evidence="2 4" key="2">
    <citation type="journal article" date="2013" name="Nature">
        <title>Insights into bilaterian evolution from three spiralian genomes.</title>
        <authorList>
            <person name="Simakov O."/>
            <person name="Marletaz F."/>
            <person name="Cho S.J."/>
            <person name="Edsinger-Gonzales E."/>
            <person name="Havlak P."/>
            <person name="Hellsten U."/>
            <person name="Kuo D.H."/>
            <person name="Larsson T."/>
            <person name="Lv J."/>
            <person name="Arendt D."/>
            <person name="Savage R."/>
            <person name="Osoegawa K."/>
            <person name="de Jong P."/>
            <person name="Grimwood J."/>
            <person name="Chapman J.A."/>
            <person name="Shapiro H."/>
            <person name="Aerts A."/>
            <person name="Otillar R.P."/>
            <person name="Terry A.Y."/>
            <person name="Boore J.L."/>
            <person name="Grigoriev I.V."/>
            <person name="Lindberg D.R."/>
            <person name="Seaver E.C."/>
            <person name="Weisblat D.A."/>
            <person name="Putnam N.H."/>
            <person name="Rokhsar D.S."/>
        </authorList>
    </citation>
    <scope>NUCLEOTIDE SEQUENCE</scope>
    <source>
        <strain evidence="2 4">I ESC-2004</strain>
    </source>
</reference>
<feature type="compositionally biased region" description="Basic and acidic residues" evidence="1">
    <location>
        <begin position="131"/>
        <end position="150"/>
    </location>
</feature>
<reference evidence="3" key="3">
    <citation type="submission" date="2015-06" db="UniProtKB">
        <authorList>
            <consortium name="EnsemblMetazoa"/>
        </authorList>
    </citation>
    <scope>IDENTIFICATION</scope>
</reference>
<feature type="compositionally biased region" description="Polar residues" evidence="1">
    <location>
        <begin position="786"/>
        <end position="799"/>
    </location>
</feature>
<feature type="compositionally biased region" description="Basic and acidic residues" evidence="1">
    <location>
        <begin position="60"/>
        <end position="85"/>
    </location>
</feature>
<organism evidence="2">
    <name type="scientific">Capitella teleta</name>
    <name type="common">Polychaete worm</name>
    <dbReference type="NCBI Taxonomy" id="283909"/>
    <lineage>
        <taxon>Eukaryota</taxon>
        <taxon>Metazoa</taxon>
        <taxon>Spiralia</taxon>
        <taxon>Lophotrochozoa</taxon>
        <taxon>Annelida</taxon>
        <taxon>Polychaeta</taxon>
        <taxon>Sedentaria</taxon>
        <taxon>Scolecida</taxon>
        <taxon>Capitellidae</taxon>
        <taxon>Capitella</taxon>
    </lineage>
</organism>
<dbReference type="EnsemblMetazoa" id="CapteT213819">
    <property type="protein sequence ID" value="CapteP213819"/>
    <property type="gene ID" value="CapteG213819"/>
</dbReference>
<feature type="region of interest" description="Disordered" evidence="1">
    <location>
        <begin position="898"/>
        <end position="928"/>
    </location>
</feature>
<feature type="compositionally biased region" description="Low complexity" evidence="1">
    <location>
        <begin position="611"/>
        <end position="624"/>
    </location>
</feature>
<feature type="compositionally biased region" description="Low complexity" evidence="1">
    <location>
        <begin position="802"/>
        <end position="821"/>
    </location>
</feature>
<keyword evidence="4" id="KW-1185">Reference proteome</keyword>
<feature type="compositionally biased region" description="Basic and acidic residues" evidence="1">
    <location>
        <begin position="158"/>
        <end position="181"/>
    </location>
</feature>
<feature type="compositionally biased region" description="Basic and acidic residues" evidence="1">
    <location>
        <begin position="101"/>
        <end position="115"/>
    </location>
</feature>
<feature type="region of interest" description="Disordered" evidence="1">
    <location>
        <begin position="27"/>
        <end position="234"/>
    </location>
</feature>
<dbReference type="Proteomes" id="UP000014760">
    <property type="component" value="Unassembled WGS sequence"/>
</dbReference>
<evidence type="ECO:0000313" key="2">
    <source>
        <dbReference type="EMBL" id="ELU02279.1"/>
    </source>
</evidence>
<evidence type="ECO:0000256" key="1">
    <source>
        <dbReference type="SAM" id="MobiDB-lite"/>
    </source>
</evidence>
<protein>
    <submittedName>
        <fullName evidence="2 3">Uncharacterized protein</fullName>
    </submittedName>
</protein>
<dbReference type="EMBL" id="KB304239">
    <property type="protein sequence ID" value="ELU02279.1"/>
    <property type="molecule type" value="Genomic_DNA"/>
</dbReference>
<feature type="compositionally biased region" description="Basic and acidic residues" evidence="1">
    <location>
        <begin position="553"/>
        <end position="562"/>
    </location>
</feature>
<feature type="compositionally biased region" description="Polar residues" evidence="1">
    <location>
        <begin position="307"/>
        <end position="319"/>
    </location>
</feature>
<proteinExistence type="predicted"/>
<feature type="compositionally biased region" description="Basic and acidic residues" evidence="1">
    <location>
        <begin position="1284"/>
        <end position="1298"/>
    </location>
</feature>
<feature type="region of interest" description="Disordered" evidence="1">
    <location>
        <begin position="783"/>
        <end position="821"/>
    </location>
</feature>
<reference evidence="4" key="1">
    <citation type="submission" date="2012-12" db="EMBL/GenBank/DDBJ databases">
        <authorList>
            <person name="Hellsten U."/>
            <person name="Grimwood J."/>
            <person name="Chapman J.A."/>
            <person name="Shapiro H."/>
            <person name="Aerts A."/>
            <person name="Otillar R.P."/>
            <person name="Terry A.Y."/>
            <person name="Boore J.L."/>
            <person name="Simakov O."/>
            <person name="Marletaz F."/>
            <person name="Cho S.-J."/>
            <person name="Edsinger-Gonzales E."/>
            <person name="Havlak P."/>
            <person name="Kuo D.-H."/>
            <person name="Larsson T."/>
            <person name="Lv J."/>
            <person name="Arendt D."/>
            <person name="Savage R."/>
            <person name="Osoegawa K."/>
            <person name="de Jong P."/>
            <person name="Lindberg D.R."/>
            <person name="Seaver E.C."/>
            <person name="Weisblat D.A."/>
            <person name="Putnam N.H."/>
            <person name="Grigoriev I.V."/>
            <person name="Rokhsar D.S."/>
        </authorList>
    </citation>
    <scope>NUCLEOTIDE SEQUENCE</scope>
    <source>
        <strain evidence="4">I ESC-2004</strain>
    </source>
</reference>
<dbReference type="EMBL" id="AMQN01001659">
    <property type="status" value="NOT_ANNOTATED_CDS"/>
    <property type="molecule type" value="Genomic_DNA"/>
</dbReference>
<feature type="compositionally biased region" description="Basic and acidic residues" evidence="1">
    <location>
        <begin position="578"/>
        <end position="604"/>
    </location>
</feature>
<evidence type="ECO:0000313" key="4">
    <source>
        <dbReference type="Proteomes" id="UP000014760"/>
    </source>
</evidence>
<feature type="compositionally biased region" description="Basic and acidic residues" evidence="1">
    <location>
        <begin position="250"/>
        <end position="262"/>
    </location>
</feature>
<feature type="compositionally biased region" description="Low complexity" evidence="1">
    <location>
        <begin position="1369"/>
        <end position="1384"/>
    </location>
</feature>
<sequence length="1468" mass="162044">MTDSEEERSYDNVCARVEYVSFARDKRKCNPGKRAKRKRKRRFITRELEGSAPAAVADPQEDKQEKCSSKHQTDTNDVNGEKSELWRVQNYNFNPITASEKPPELTSKRTSRKDQLLSATEPTPNMITNDATKKDRSPQSRPQKPDDAGSKRTIGQRRFRDFADSKTSEPRRSFRSLRTDSSESDVSQASTNGKQLSSTPKSIARFKPKMTETSSRPKSMYEGQAGSDISSASESYSFLASSYDNLEAQQAKDDRKRSDPNIKKPRGKVPGSPHFVRARAFWEKDNPNQSTRPKPFGPPASSGPKHSASTPSLQSGYNSTKKDRHGSVPSIPETFSEVPSSVPSAEGLLSAISKARTLDSASTSSLSVLPPIEEPAVTTAAGLLNAITKVRMLESENEAMSSLNPSRDSSVQRDELSFLRPTESKLSPRLSRKPVDSTSRRAKPLQNRSKTEDLSKGGVDALISTHKASSFDQDDLDPTPKWKQRVQKHEPQVFHNVTLKPVNSRVKSAQKFLKEEKTKKNADTLHEVKYKLKSITKQPSVETKESNNNLKSSTKEPTHEVGKSYLLSAHVPSSSSRVEAELERRPSMTKAERLSAQSRSKDFLDTNPVQSTRSSSFDMSNSSSVDTFNPRRKVSNAKSKEEKPSLETVVSEMFAPVFSMSSVNSSCDSSKLSMSKSIPSSVSHISMPPATSSLAITSSSVITSKNQPSYQPDILSVSKKPVQAKKAPVTDVTPVAPGHPANYFQPIKTSEVSQMNAQPALQSGKPALLAPPPLTHSMHVMEPKGSSPTAFRPSSSNRSPFLVPSTSLLKSPPPSSHSIKVVSPTIVNQGTTPSADSGTSVAAMSVAVTTLVTTVVTTVVTTQITTQAPSGSKRGVKSAMKALDSALEMLNSVNIEEEKEGSRSIADTVPTTSTTTKMSTSALVPSSNDEPFKASVLQEKINVIKEKYKEKVSSNPDANLVQEKIRLLREKYREKFGNTADKIKLQQMFQSKSFDSGLSSALLSYKDSDSSQTDGYSSGAFDPKSEKQNVLSTASWDMSSAKESDSSLTDEVVYPRNMRTEITIPSKEHSSTQNIDYLMKRKMQEIAKATARGLSDEIEISDDGVLNQPLTVVVKSRVKSAPSDKARVREEIDSSQISEPAEEPVKRIVQSTKQISIAPSGQMHEQVSPPKRELKKESKVLFRKKSTPEISQEDLKQMIVPQEHLEKQLGNMEKVEMDKARKELDEAEKINEDIVKKLDIQEWRIEQESKAGDDKGKISVVKRQLVHAPHVVHSTPIILSAPKPEMKREIDATSKASDADPLKHAIIDTIIASCAKVEEQVCPKESPQERRQRLIREDSFNRPESPEPNPMPLPNHSVIRRHRQHRNESSSSDSDISAASPRLSPRARRKLKKTHKLTLDKHGARLQVPRLELFGHPSQTESPQTESPQSESPQTESPQTESPCYQNGLVHDAPIPHTKVTYIPNYIP</sequence>
<feature type="region of interest" description="Disordered" evidence="1">
    <location>
        <begin position="1277"/>
        <end position="1298"/>
    </location>
</feature>
<feature type="compositionally biased region" description="Low complexity" evidence="1">
    <location>
        <begin position="1417"/>
        <end position="1443"/>
    </location>
</feature>
<feature type="region of interest" description="Disordered" evidence="1">
    <location>
        <begin position="1319"/>
        <end position="1453"/>
    </location>
</feature>
<name>R7U8G6_CAPTE</name>
<feature type="compositionally biased region" description="Polar residues" evidence="1">
    <location>
        <begin position="398"/>
        <end position="409"/>
    </location>
</feature>
<dbReference type="HOGENOM" id="CLU_250361_0_0_1"/>
<accession>R7U8G6</accession>
<gene>
    <name evidence="2" type="ORF">CAPTEDRAFT_213819</name>
</gene>
<feature type="region of interest" description="Disordered" evidence="1">
    <location>
        <begin position="536"/>
        <end position="642"/>
    </location>
</feature>
<feature type="compositionally biased region" description="Basic and acidic residues" evidence="1">
    <location>
        <begin position="1319"/>
        <end position="1345"/>
    </location>
</feature>
<feature type="compositionally biased region" description="Polar residues" evidence="1">
    <location>
        <begin position="536"/>
        <end position="552"/>
    </location>
</feature>
<feature type="compositionally biased region" description="Polar residues" evidence="1">
    <location>
        <begin position="117"/>
        <end position="130"/>
    </location>
</feature>